<dbReference type="GO" id="GO:0005576">
    <property type="term" value="C:extracellular region"/>
    <property type="evidence" value="ECO:0007669"/>
    <property type="project" value="UniProtKB-SubCell"/>
</dbReference>
<gene>
    <name evidence="11" type="ORF">M501DRAFT_927204</name>
</gene>
<comment type="function">
    <text evidence="9 10">Pectinolytic enzyme consist of four classes of enzymes: pectin lyase, polygalacturonase, pectin methylesterase and rhamnogalacturonase. Among pectinolytic enzymes, pectin lyase is the most important in depolymerization of pectin, since it cleaves internal glycosidic bonds of highly methylated pectins. Favors pectate, the anion, over pectin, the methyl ester.</text>
</comment>
<evidence type="ECO:0000256" key="6">
    <source>
        <dbReference type="ARBA" id="ARBA00022729"/>
    </source>
</evidence>
<keyword evidence="7 10" id="KW-0106">Calcium</keyword>
<evidence type="ECO:0000256" key="7">
    <source>
        <dbReference type="ARBA" id="ARBA00022837"/>
    </source>
</evidence>
<evidence type="ECO:0000256" key="9">
    <source>
        <dbReference type="ARBA" id="ARBA00025679"/>
    </source>
</evidence>
<dbReference type="GO" id="GO:0030570">
    <property type="term" value="F:pectate lyase activity"/>
    <property type="evidence" value="ECO:0007669"/>
    <property type="project" value="UniProtKB-UniRule"/>
</dbReference>
<keyword evidence="5 10" id="KW-0964">Secreted</keyword>
<evidence type="ECO:0000256" key="4">
    <source>
        <dbReference type="ARBA" id="ARBA00006463"/>
    </source>
</evidence>
<evidence type="ECO:0000256" key="3">
    <source>
        <dbReference type="ARBA" id="ARBA00004613"/>
    </source>
</evidence>
<comment type="cofactor">
    <cofactor evidence="2 10">
        <name>Ca(2+)</name>
        <dbReference type="ChEBI" id="CHEBI:29108"/>
    </cofactor>
</comment>
<keyword evidence="8 10" id="KW-0456">Lyase</keyword>
<comment type="subcellular location">
    <subcellularLocation>
        <location evidence="3 10">Secreted</location>
    </subcellularLocation>
</comment>
<dbReference type="SUPFAM" id="SSF51126">
    <property type="entry name" value="Pectin lyase-like"/>
    <property type="match status" value="1"/>
</dbReference>
<dbReference type="Pfam" id="PF03211">
    <property type="entry name" value="Pectate_lyase"/>
    <property type="match status" value="1"/>
</dbReference>
<dbReference type="EC" id="4.2.2.2" evidence="10"/>
<dbReference type="PANTHER" id="PTHR33407">
    <property type="entry name" value="PECTATE LYASE F-RELATED"/>
    <property type="match status" value="1"/>
</dbReference>
<protein>
    <recommendedName>
        <fullName evidence="10">Pectate lyase</fullName>
        <ecNumber evidence="10">4.2.2.2</ecNumber>
    </recommendedName>
</protein>
<dbReference type="InterPro" id="IPR004898">
    <property type="entry name" value="Pectate_lyase_PlyH/PlyE-like"/>
</dbReference>
<evidence type="ECO:0000313" key="11">
    <source>
        <dbReference type="EMBL" id="KAF2841983.1"/>
    </source>
</evidence>
<accession>A0A9P4SI27</accession>
<reference evidence="11" key="1">
    <citation type="journal article" date="2020" name="Stud. Mycol.">
        <title>101 Dothideomycetes genomes: a test case for predicting lifestyles and emergence of pathogens.</title>
        <authorList>
            <person name="Haridas S."/>
            <person name="Albert R."/>
            <person name="Binder M."/>
            <person name="Bloem J."/>
            <person name="Labutti K."/>
            <person name="Salamov A."/>
            <person name="Andreopoulos B."/>
            <person name="Baker S."/>
            <person name="Barry K."/>
            <person name="Bills G."/>
            <person name="Bluhm B."/>
            <person name="Cannon C."/>
            <person name="Castanera R."/>
            <person name="Culley D."/>
            <person name="Daum C."/>
            <person name="Ezra D."/>
            <person name="Gonzalez J."/>
            <person name="Henrissat B."/>
            <person name="Kuo A."/>
            <person name="Liang C."/>
            <person name="Lipzen A."/>
            <person name="Lutzoni F."/>
            <person name="Magnuson J."/>
            <person name="Mondo S."/>
            <person name="Nolan M."/>
            <person name="Ohm R."/>
            <person name="Pangilinan J."/>
            <person name="Park H.-J."/>
            <person name="Ramirez L."/>
            <person name="Alfaro M."/>
            <person name="Sun H."/>
            <person name="Tritt A."/>
            <person name="Yoshinaga Y."/>
            <person name="Zwiers L.-H."/>
            <person name="Turgeon B."/>
            <person name="Goodwin S."/>
            <person name="Spatafora J."/>
            <person name="Crous P."/>
            <person name="Grigoriev I."/>
        </authorList>
    </citation>
    <scope>NUCLEOTIDE SEQUENCE</scope>
    <source>
        <strain evidence="11">CBS 101060</strain>
    </source>
</reference>
<evidence type="ECO:0000256" key="1">
    <source>
        <dbReference type="ARBA" id="ARBA00000695"/>
    </source>
</evidence>
<feature type="chain" id="PRO_5040533329" description="Pectate lyase" evidence="10">
    <location>
        <begin position="24"/>
        <end position="259"/>
    </location>
</feature>
<dbReference type="OrthoDB" id="441042at2759"/>
<evidence type="ECO:0000313" key="12">
    <source>
        <dbReference type="Proteomes" id="UP000799429"/>
    </source>
</evidence>
<feature type="signal peptide" evidence="10">
    <location>
        <begin position="1"/>
        <end position="23"/>
    </location>
</feature>
<organism evidence="11 12">
    <name type="scientific">Patellaria atrata CBS 101060</name>
    <dbReference type="NCBI Taxonomy" id="1346257"/>
    <lineage>
        <taxon>Eukaryota</taxon>
        <taxon>Fungi</taxon>
        <taxon>Dikarya</taxon>
        <taxon>Ascomycota</taxon>
        <taxon>Pezizomycotina</taxon>
        <taxon>Dothideomycetes</taxon>
        <taxon>Dothideomycetes incertae sedis</taxon>
        <taxon>Patellariales</taxon>
        <taxon>Patellariaceae</taxon>
        <taxon>Patellaria</taxon>
    </lineage>
</organism>
<keyword evidence="12" id="KW-1185">Reference proteome</keyword>
<dbReference type="PANTHER" id="PTHR33407:SF9">
    <property type="entry name" value="PECTATE LYASE F-RELATED"/>
    <property type="match status" value="1"/>
</dbReference>
<dbReference type="AlphaFoldDB" id="A0A9P4SI27"/>
<proteinExistence type="inferred from homology"/>
<evidence type="ECO:0000256" key="2">
    <source>
        <dbReference type="ARBA" id="ARBA00001913"/>
    </source>
</evidence>
<evidence type="ECO:0000256" key="5">
    <source>
        <dbReference type="ARBA" id="ARBA00022525"/>
    </source>
</evidence>
<evidence type="ECO:0000256" key="10">
    <source>
        <dbReference type="RuleBase" id="RU367009"/>
    </source>
</evidence>
<dbReference type="Proteomes" id="UP000799429">
    <property type="component" value="Unassembled WGS sequence"/>
</dbReference>
<dbReference type="InterPro" id="IPR012334">
    <property type="entry name" value="Pectin_lyas_fold"/>
</dbReference>
<dbReference type="EMBL" id="MU006090">
    <property type="protein sequence ID" value="KAF2841983.1"/>
    <property type="molecule type" value="Genomic_DNA"/>
</dbReference>
<dbReference type="GO" id="GO:0045490">
    <property type="term" value="P:pectin catabolic process"/>
    <property type="evidence" value="ECO:0007669"/>
    <property type="project" value="TreeGrafter"/>
</dbReference>
<comment type="caution">
    <text evidence="11">The sequence shown here is derived from an EMBL/GenBank/DDBJ whole genome shotgun (WGS) entry which is preliminary data.</text>
</comment>
<evidence type="ECO:0000256" key="8">
    <source>
        <dbReference type="ARBA" id="ARBA00023239"/>
    </source>
</evidence>
<keyword evidence="6 10" id="KW-0732">Signal</keyword>
<comment type="similarity">
    <text evidence="4 10">Belongs to the polysaccharide lyase 3 family.</text>
</comment>
<dbReference type="Gene3D" id="2.160.20.10">
    <property type="entry name" value="Single-stranded right-handed beta-helix, Pectin lyase-like"/>
    <property type="match status" value="1"/>
</dbReference>
<dbReference type="InterPro" id="IPR011050">
    <property type="entry name" value="Pectin_lyase_fold/virulence"/>
</dbReference>
<sequence>MFSKQPRLSTLALFTAMISIALAAVTNTNLQTTFPTASSTTNLAAVQTILANETFDGEMLQWDRSPSTCNEQAEGADADAVFLLFDGATLSNAIIGPNNGEGIHCLRACTLNNIWWTDVCEDAVTFKGNGTGTVNGGGARKAEDKVMQHNGPGNVVVRNFYAQDVGKVYRSCGNCEAQFARNSRFENLFVEDAGVVVGVNGNLGADTTFISDSCVKGSVGAKGICNLYEGNDNGGEPTKTAGVPDGVTCATSGIRTTDC</sequence>
<name>A0A9P4SI27_9PEZI</name>
<comment type="catalytic activity">
    <reaction evidence="1 10">
        <text>Eliminative cleavage of (1-&gt;4)-alpha-D-galacturonan to give oligosaccharides with 4-deoxy-alpha-D-galact-4-enuronosyl groups at their non-reducing ends.</text>
        <dbReference type="EC" id="4.2.2.2"/>
    </reaction>
</comment>